<gene>
    <name evidence="2" type="ORF">EV213_103301</name>
</gene>
<organism evidence="2 3">
    <name type="scientific">Aureibacillus halotolerans</name>
    <dbReference type="NCBI Taxonomy" id="1508390"/>
    <lineage>
        <taxon>Bacteria</taxon>
        <taxon>Bacillati</taxon>
        <taxon>Bacillota</taxon>
        <taxon>Bacilli</taxon>
        <taxon>Bacillales</taxon>
        <taxon>Bacillaceae</taxon>
        <taxon>Aureibacillus</taxon>
    </lineage>
</organism>
<reference evidence="2 3" key="1">
    <citation type="submission" date="2019-03" db="EMBL/GenBank/DDBJ databases">
        <title>Genomic Encyclopedia of Type Strains, Phase IV (KMG-IV): sequencing the most valuable type-strain genomes for metagenomic binning, comparative biology and taxonomic classification.</title>
        <authorList>
            <person name="Goeker M."/>
        </authorList>
    </citation>
    <scope>NUCLEOTIDE SEQUENCE [LARGE SCALE GENOMIC DNA]</scope>
    <source>
        <strain evidence="2 3">DSM 28697</strain>
    </source>
</reference>
<sequence length="237" mass="27259">MQSKRTNMPTMFMMLLAIIMCAGVTFYFSQKVTLLNKEVSALEQNVSEKKQLLDNYSISPEMIKTYVSKERSGSMNGYEEWAQAVTLAESLYKKSDGQFKKEWGLFLFQEAKRYDIDPYVVFELLSVETGGTFNPSLTGPQTQYGRAYGMSQFMKNTAPWIAEMANLTYKDELLFDPLYSIQLSIVYLDFLHERYGNWDQALTAYHRGIFGMHSYVRENGSAKSWYATKIQTEAAAH</sequence>
<feature type="domain" description="Transglycosylase SLT" evidence="1">
    <location>
        <begin position="108"/>
        <end position="225"/>
    </location>
</feature>
<dbReference type="Gene3D" id="1.10.530.10">
    <property type="match status" value="1"/>
</dbReference>
<name>A0A4R6UAJ7_9BACI</name>
<dbReference type="InterPro" id="IPR023346">
    <property type="entry name" value="Lysozyme-like_dom_sf"/>
</dbReference>
<evidence type="ECO:0000259" key="1">
    <source>
        <dbReference type="Pfam" id="PF01464"/>
    </source>
</evidence>
<protein>
    <submittedName>
        <fullName evidence="2">Transglycosylase-like protein with SLT domain</fullName>
    </submittedName>
</protein>
<dbReference type="RefSeq" id="WP_243739995.1">
    <property type="nucleotide sequence ID" value="NZ_SNYJ01000003.1"/>
</dbReference>
<evidence type="ECO:0000313" key="2">
    <source>
        <dbReference type="EMBL" id="TDQ41715.1"/>
    </source>
</evidence>
<evidence type="ECO:0000313" key="3">
    <source>
        <dbReference type="Proteomes" id="UP000295632"/>
    </source>
</evidence>
<dbReference type="Proteomes" id="UP000295632">
    <property type="component" value="Unassembled WGS sequence"/>
</dbReference>
<comment type="caution">
    <text evidence="2">The sequence shown here is derived from an EMBL/GenBank/DDBJ whole genome shotgun (WGS) entry which is preliminary data.</text>
</comment>
<dbReference type="AlphaFoldDB" id="A0A4R6UAJ7"/>
<proteinExistence type="predicted"/>
<keyword evidence="3" id="KW-1185">Reference proteome</keyword>
<accession>A0A4R6UAJ7</accession>
<dbReference type="SUPFAM" id="SSF53955">
    <property type="entry name" value="Lysozyme-like"/>
    <property type="match status" value="1"/>
</dbReference>
<dbReference type="Pfam" id="PF01464">
    <property type="entry name" value="SLT"/>
    <property type="match status" value="1"/>
</dbReference>
<dbReference type="EMBL" id="SNYJ01000003">
    <property type="protein sequence ID" value="TDQ41715.1"/>
    <property type="molecule type" value="Genomic_DNA"/>
</dbReference>
<dbReference type="InterPro" id="IPR008258">
    <property type="entry name" value="Transglycosylase_SLT_dom_1"/>
</dbReference>